<dbReference type="EMBL" id="EU288840">
    <property type="protein sequence ID" value="ABY21661.1"/>
    <property type="molecule type" value="Genomic_DNA"/>
</dbReference>
<name>A9YSV8_9HYPO</name>
<dbReference type="EMBL" id="EU288839">
    <property type="protein sequence ID" value="ABY21660.1"/>
    <property type="molecule type" value="Genomic_DNA"/>
</dbReference>
<dbReference type="EMBL" id="EU288838">
    <property type="protein sequence ID" value="ABY21659.1"/>
    <property type="molecule type" value="Genomic_DNA"/>
</dbReference>
<dbReference type="EMBL" id="EU288842">
    <property type="protein sequence ID" value="ABY21663.1"/>
    <property type="molecule type" value="Genomic_DNA"/>
</dbReference>
<evidence type="ECO:0000313" key="3">
    <source>
        <dbReference type="EMBL" id="ABY21660.1"/>
    </source>
</evidence>
<evidence type="ECO:0000313" key="1">
    <source>
        <dbReference type="EMBL" id="ABY21658.1"/>
    </source>
</evidence>
<feature type="non-terminal residue" evidence="1">
    <location>
        <position position="99"/>
    </location>
</feature>
<proteinExistence type="predicted"/>
<feature type="non-terminal residue" evidence="1">
    <location>
        <position position="1"/>
    </location>
</feature>
<gene>
    <name evidence="1" type="primary">chs1</name>
</gene>
<evidence type="ECO:0000313" key="5">
    <source>
        <dbReference type="EMBL" id="ABY21662.1"/>
    </source>
</evidence>
<evidence type="ECO:0000313" key="6">
    <source>
        <dbReference type="EMBL" id="ABY21663.1"/>
    </source>
</evidence>
<dbReference type="EMBL" id="EU288837">
    <property type="protein sequence ID" value="ABY21658.1"/>
    <property type="molecule type" value="Genomic_DNA"/>
</dbReference>
<sequence>GVSSRSGTGIDEDADVGIQDATKGLEEPSVRVDLFLVLFLQAKDHLHGLAAMHERDDVVLELQVSLRRVLVNVRRYVLAVDLLLCNTFLVHSHTREYGF</sequence>
<accession>A9YSV8</accession>
<evidence type="ECO:0000313" key="4">
    <source>
        <dbReference type="EMBL" id="ABY21661.1"/>
    </source>
</evidence>
<reference evidence="1" key="1">
    <citation type="submission" date="2007-11" db="EMBL/GenBank/DDBJ databases">
        <title>Distribution and occurrence of Stachybotrys chartarum in north central Florida habitats.</title>
        <authorList>
            <person name="Selke S.B."/>
        </authorList>
    </citation>
    <scope>NUCLEOTIDE SEQUENCE</scope>
    <source>
        <strain evidence="1">02</strain>
        <strain evidence="2">03</strain>
        <strain evidence="3">05</strain>
        <strain evidence="6">06</strain>
        <strain evidence="4">26</strain>
        <strain evidence="5">30</strain>
    </source>
</reference>
<organism evidence="1">
    <name type="scientific">Stachybotrys chlorohalonatus</name>
    <dbReference type="NCBI Taxonomy" id="388913"/>
    <lineage>
        <taxon>Eukaryota</taxon>
        <taxon>Fungi</taxon>
        <taxon>Dikarya</taxon>
        <taxon>Ascomycota</taxon>
        <taxon>Pezizomycotina</taxon>
        <taxon>Sordariomycetes</taxon>
        <taxon>Hypocreomycetidae</taxon>
        <taxon>Hypocreales</taxon>
        <taxon>Stachybotryaceae</taxon>
        <taxon>Stachybotrys</taxon>
    </lineage>
</organism>
<dbReference type="EMBL" id="EU288841">
    <property type="protein sequence ID" value="ABY21662.1"/>
    <property type="molecule type" value="Genomic_DNA"/>
</dbReference>
<evidence type="ECO:0000313" key="2">
    <source>
        <dbReference type="EMBL" id="ABY21659.1"/>
    </source>
</evidence>
<protein>
    <submittedName>
        <fullName evidence="1">Chitin synthase 1</fullName>
    </submittedName>
</protein>
<dbReference type="AlphaFoldDB" id="A9YSV8"/>